<dbReference type="PANTHER" id="PTHR47055">
    <property type="entry name" value="DDE_TNP_1_7 DOMAIN-CONTAINING PROTEIN"/>
    <property type="match status" value="1"/>
</dbReference>
<feature type="region of interest" description="Disordered" evidence="1">
    <location>
        <begin position="1"/>
        <end position="67"/>
    </location>
</feature>
<dbReference type="STRING" id="151549.A0A4C1XTW2"/>
<dbReference type="Proteomes" id="UP000299102">
    <property type="component" value="Unassembled WGS sequence"/>
</dbReference>
<name>A0A4C1XTW2_EUMVA</name>
<comment type="caution">
    <text evidence="2">The sequence shown here is derived from an EMBL/GenBank/DDBJ whole genome shotgun (WGS) entry which is preliminary data.</text>
</comment>
<dbReference type="AlphaFoldDB" id="A0A4C1XTW2"/>
<dbReference type="GO" id="GO:0043565">
    <property type="term" value="F:sequence-specific DNA binding"/>
    <property type="evidence" value="ECO:0007669"/>
    <property type="project" value="TreeGrafter"/>
</dbReference>
<dbReference type="EMBL" id="BGZK01000983">
    <property type="protein sequence ID" value="GBP67416.1"/>
    <property type="molecule type" value="Genomic_DNA"/>
</dbReference>
<proteinExistence type="predicted"/>
<dbReference type="OrthoDB" id="10057240at2759"/>
<gene>
    <name evidence="2" type="primary">PGBD3</name>
    <name evidence="2" type="ORF">EVAR_47135_1</name>
</gene>
<reference evidence="2 3" key="1">
    <citation type="journal article" date="2019" name="Commun. Biol.">
        <title>The bagworm genome reveals a unique fibroin gene that provides high tensile strength.</title>
        <authorList>
            <person name="Kono N."/>
            <person name="Nakamura H."/>
            <person name="Ohtoshi R."/>
            <person name="Tomita M."/>
            <person name="Numata K."/>
            <person name="Arakawa K."/>
        </authorList>
    </citation>
    <scope>NUCLEOTIDE SEQUENCE [LARGE SCALE GENOMIC DNA]</scope>
</reference>
<feature type="compositionally biased region" description="Low complexity" evidence="1">
    <location>
        <begin position="9"/>
        <end position="23"/>
    </location>
</feature>
<evidence type="ECO:0000256" key="1">
    <source>
        <dbReference type="SAM" id="MobiDB-lite"/>
    </source>
</evidence>
<dbReference type="InterPro" id="IPR052638">
    <property type="entry name" value="PiggyBac_TE-derived"/>
</dbReference>
<feature type="compositionally biased region" description="Polar residues" evidence="1">
    <location>
        <begin position="27"/>
        <end position="38"/>
    </location>
</feature>
<accession>A0A4C1XTW2</accession>
<evidence type="ECO:0000313" key="3">
    <source>
        <dbReference type="Proteomes" id="UP000299102"/>
    </source>
</evidence>
<sequence>MENIKQTGSVVQIEENEQSQSIEDSVGDTSYESGSETFYDNDETYLPDNSSDDSVESVKVESERTSSSENINILIGNITKLSVNEIISQLEDDDDVLAADIYKTPPLDGDKSDEDSGDEDSGKINWELKKLGHDGTGTIRANRVDGAPLKDQKEMKKTSRRSYHQCTDILSDITLVRYNDNNIVSVASTQSGVIPIGKAKRYCDKQKIIALMRRS</sequence>
<keyword evidence="3" id="KW-1185">Reference proteome</keyword>
<feature type="compositionally biased region" description="Basic and acidic residues" evidence="1">
    <location>
        <begin position="56"/>
        <end position="66"/>
    </location>
</feature>
<evidence type="ECO:0000313" key="2">
    <source>
        <dbReference type="EMBL" id="GBP67416.1"/>
    </source>
</evidence>
<dbReference type="PANTHER" id="PTHR47055:SF3">
    <property type="entry name" value="PHORBOL-ESTER_DAG-TYPE DOMAIN-CONTAINING PROTEIN"/>
    <property type="match status" value="1"/>
</dbReference>
<organism evidence="2 3">
    <name type="scientific">Eumeta variegata</name>
    <name type="common">Bagworm moth</name>
    <name type="synonym">Eumeta japonica</name>
    <dbReference type="NCBI Taxonomy" id="151549"/>
    <lineage>
        <taxon>Eukaryota</taxon>
        <taxon>Metazoa</taxon>
        <taxon>Ecdysozoa</taxon>
        <taxon>Arthropoda</taxon>
        <taxon>Hexapoda</taxon>
        <taxon>Insecta</taxon>
        <taxon>Pterygota</taxon>
        <taxon>Neoptera</taxon>
        <taxon>Endopterygota</taxon>
        <taxon>Lepidoptera</taxon>
        <taxon>Glossata</taxon>
        <taxon>Ditrysia</taxon>
        <taxon>Tineoidea</taxon>
        <taxon>Psychidae</taxon>
        <taxon>Oiketicinae</taxon>
        <taxon>Eumeta</taxon>
    </lineage>
</organism>
<protein>
    <submittedName>
        <fullName evidence="2">PiggyBac transposable element-derived protein 3</fullName>
    </submittedName>
</protein>
<feature type="compositionally biased region" description="Acidic residues" evidence="1">
    <location>
        <begin position="39"/>
        <end position="55"/>
    </location>
</feature>
<feature type="region of interest" description="Disordered" evidence="1">
    <location>
        <begin position="102"/>
        <end position="123"/>
    </location>
</feature>